<dbReference type="Pfam" id="PF02926">
    <property type="entry name" value="THUMP"/>
    <property type="match status" value="1"/>
</dbReference>
<dbReference type="InterPro" id="IPR040183">
    <property type="entry name" value="THUMPD1-like"/>
</dbReference>
<evidence type="ECO:0000259" key="3">
    <source>
        <dbReference type="PROSITE" id="PS51165"/>
    </source>
</evidence>
<comment type="similarity">
    <text evidence="1">Belongs to the THUMPD1 family.</text>
</comment>
<evidence type="ECO:0000256" key="1">
    <source>
        <dbReference type="ARBA" id="ARBA00060731"/>
    </source>
</evidence>
<proteinExistence type="inferred from homology"/>
<dbReference type="CDD" id="cd11717">
    <property type="entry name" value="THUMP_THUMPD1_like"/>
    <property type="match status" value="1"/>
</dbReference>
<dbReference type="InterPro" id="IPR004114">
    <property type="entry name" value="THUMP_dom"/>
</dbReference>
<keyword evidence="2" id="KW-0694">RNA-binding</keyword>
<evidence type="ECO:0000313" key="4">
    <source>
        <dbReference type="EMBL" id="KAL0112086.1"/>
    </source>
</evidence>
<dbReference type="SMART" id="SM00981">
    <property type="entry name" value="THUMP"/>
    <property type="match status" value="1"/>
</dbReference>
<dbReference type="Gene3D" id="3.30.2300.10">
    <property type="entry name" value="THUMP superfamily"/>
    <property type="match status" value="1"/>
</dbReference>
<dbReference type="FunFam" id="3.30.2300.10:FF:000001">
    <property type="entry name" value="THUMP domain-containing protein 1"/>
    <property type="match status" value="1"/>
</dbReference>
<gene>
    <name evidence="4" type="ORF">PUN28_013366</name>
</gene>
<dbReference type="GO" id="GO:0003723">
    <property type="term" value="F:RNA binding"/>
    <property type="evidence" value="ECO:0007669"/>
    <property type="project" value="UniProtKB-UniRule"/>
</dbReference>
<reference evidence="4 5" key="1">
    <citation type="submission" date="2023-03" db="EMBL/GenBank/DDBJ databases">
        <title>High recombination rates correlate with genetic variation in Cardiocondyla obscurior ants.</title>
        <authorList>
            <person name="Errbii M."/>
        </authorList>
    </citation>
    <scope>NUCLEOTIDE SEQUENCE [LARGE SCALE GENOMIC DNA]</scope>
    <source>
        <strain evidence="4">Alpha-2009</strain>
        <tissue evidence="4">Whole body</tissue>
    </source>
</reference>
<protein>
    <recommendedName>
        <fullName evidence="3">THUMP domain-containing protein</fullName>
    </recommendedName>
</protein>
<dbReference type="EMBL" id="JADYXP020000013">
    <property type="protein sequence ID" value="KAL0112086.1"/>
    <property type="molecule type" value="Genomic_DNA"/>
</dbReference>
<name>A0AAW2F7V8_9HYME</name>
<feature type="domain" description="THUMP" evidence="3">
    <location>
        <begin position="153"/>
        <end position="259"/>
    </location>
</feature>
<dbReference type="PROSITE" id="PS51165">
    <property type="entry name" value="THUMP"/>
    <property type="match status" value="1"/>
</dbReference>
<dbReference type="PANTHER" id="PTHR13452:SF10">
    <property type="entry name" value="THUMP DOMAIN-CONTAINING PROTEIN 1"/>
    <property type="match status" value="1"/>
</dbReference>
<accession>A0AAW2F7V8</accession>
<evidence type="ECO:0000256" key="2">
    <source>
        <dbReference type="PROSITE-ProRule" id="PRU00529"/>
    </source>
</evidence>
<sequence length="327" mass="37602">METNTVTNMRKRNYKYAGNRHDHKKRKQFVLETGLTGFLCTCNFHERGCVADAYRLLNLFADEKSESDIKKEFETSTSTNTFDDKVDKSLNVANEIEDISTALEKEISELQTEREMPLPSRKFQVVDTGVKNMIFISSTLPNPLELVTKIVSKLDRTKEQCTRYLLRLLPIEVICKAYMDNIKTKASDLFEKYFAQEPKTFSIIFNRRSNNSIKRNEIIEDLAEIILKKNPGNKADLKNPDIAVIVEVIRGFCLLSIAPHYYKFKKYNLLEICNSTNSKISPKAKSINKDDCKDDSNISALDTVKQEEIIADDKNLDTQIEKKEQIS</sequence>
<comment type="caution">
    <text evidence="4">The sequence shown here is derived from an EMBL/GenBank/DDBJ whole genome shotgun (WGS) entry which is preliminary data.</text>
</comment>
<dbReference type="Proteomes" id="UP001430953">
    <property type="component" value="Unassembled WGS sequence"/>
</dbReference>
<evidence type="ECO:0000313" key="5">
    <source>
        <dbReference type="Proteomes" id="UP001430953"/>
    </source>
</evidence>
<organism evidence="4 5">
    <name type="scientific">Cardiocondyla obscurior</name>
    <dbReference type="NCBI Taxonomy" id="286306"/>
    <lineage>
        <taxon>Eukaryota</taxon>
        <taxon>Metazoa</taxon>
        <taxon>Ecdysozoa</taxon>
        <taxon>Arthropoda</taxon>
        <taxon>Hexapoda</taxon>
        <taxon>Insecta</taxon>
        <taxon>Pterygota</taxon>
        <taxon>Neoptera</taxon>
        <taxon>Endopterygota</taxon>
        <taxon>Hymenoptera</taxon>
        <taxon>Apocrita</taxon>
        <taxon>Aculeata</taxon>
        <taxon>Formicoidea</taxon>
        <taxon>Formicidae</taxon>
        <taxon>Myrmicinae</taxon>
        <taxon>Cardiocondyla</taxon>
    </lineage>
</organism>
<dbReference type="SUPFAM" id="SSF143437">
    <property type="entry name" value="THUMP domain-like"/>
    <property type="match status" value="1"/>
</dbReference>
<dbReference type="GO" id="GO:0006400">
    <property type="term" value="P:tRNA modification"/>
    <property type="evidence" value="ECO:0007669"/>
    <property type="project" value="InterPro"/>
</dbReference>
<dbReference type="PANTHER" id="PTHR13452">
    <property type="entry name" value="THUMP DOMAIN CONTAINING PROTEIN 1-RELATED"/>
    <property type="match status" value="1"/>
</dbReference>
<keyword evidence="5" id="KW-1185">Reference proteome</keyword>
<dbReference type="AlphaFoldDB" id="A0AAW2F7V8"/>